<organism evidence="3 4">
    <name type="scientific">Pelagicoccus albus</name>
    <dbReference type="NCBI Taxonomy" id="415222"/>
    <lineage>
        <taxon>Bacteria</taxon>
        <taxon>Pseudomonadati</taxon>
        <taxon>Verrucomicrobiota</taxon>
        <taxon>Opitutia</taxon>
        <taxon>Puniceicoccales</taxon>
        <taxon>Pelagicoccaceae</taxon>
        <taxon>Pelagicoccus</taxon>
    </lineage>
</organism>
<protein>
    <submittedName>
        <fullName evidence="3">YceI family protein</fullName>
    </submittedName>
</protein>
<comment type="caution">
    <text evidence="3">The sequence shown here is derived from an EMBL/GenBank/DDBJ whole genome shotgun (WGS) entry which is preliminary data.</text>
</comment>
<dbReference type="InterPro" id="IPR036761">
    <property type="entry name" value="TTHA0802/YceI-like_sf"/>
</dbReference>
<dbReference type="PANTHER" id="PTHR34406">
    <property type="entry name" value="PROTEIN YCEI"/>
    <property type="match status" value="1"/>
</dbReference>
<dbReference type="SMART" id="SM00867">
    <property type="entry name" value="YceI"/>
    <property type="match status" value="1"/>
</dbReference>
<evidence type="ECO:0000259" key="2">
    <source>
        <dbReference type="SMART" id="SM00867"/>
    </source>
</evidence>
<gene>
    <name evidence="3" type="ORF">H5P27_13825</name>
</gene>
<feature type="signal peptide" evidence="1">
    <location>
        <begin position="1"/>
        <end position="23"/>
    </location>
</feature>
<feature type="domain" description="Lipid/polyisoprenoid-binding YceI-like" evidence="2">
    <location>
        <begin position="25"/>
        <end position="180"/>
    </location>
</feature>
<dbReference type="Proteomes" id="UP000526501">
    <property type="component" value="Unassembled WGS sequence"/>
</dbReference>
<dbReference type="InterPro" id="IPR007372">
    <property type="entry name" value="Lipid/polyisoprenoid-bd_YceI"/>
</dbReference>
<reference evidence="3 4" key="1">
    <citation type="submission" date="2020-07" db="EMBL/GenBank/DDBJ databases">
        <authorList>
            <person name="Feng X."/>
        </authorList>
    </citation>
    <scope>NUCLEOTIDE SEQUENCE [LARGE SCALE GENOMIC DNA]</scope>
    <source>
        <strain evidence="3 4">JCM23202</strain>
    </source>
</reference>
<feature type="chain" id="PRO_5031436356" evidence="1">
    <location>
        <begin position="24"/>
        <end position="183"/>
    </location>
</feature>
<evidence type="ECO:0000256" key="1">
    <source>
        <dbReference type="SAM" id="SignalP"/>
    </source>
</evidence>
<dbReference type="SUPFAM" id="SSF101874">
    <property type="entry name" value="YceI-like"/>
    <property type="match status" value="1"/>
</dbReference>
<dbReference type="PANTHER" id="PTHR34406:SF1">
    <property type="entry name" value="PROTEIN YCEI"/>
    <property type="match status" value="1"/>
</dbReference>
<dbReference type="EMBL" id="JACHVC010000012">
    <property type="protein sequence ID" value="MBC2607128.1"/>
    <property type="molecule type" value="Genomic_DNA"/>
</dbReference>
<dbReference type="Pfam" id="PF04264">
    <property type="entry name" value="YceI"/>
    <property type="match status" value="1"/>
</dbReference>
<accession>A0A7X1E9E5</accession>
<evidence type="ECO:0000313" key="4">
    <source>
        <dbReference type="Proteomes" id="UP000526501"/>
    </source>
</evidence>
<dbReference type="Gene3D" id="2.40.128.110">
    <property type="entry name" value="Lipid/polyisoprenoid-binding, YceI-like"/>
    <property type="match status" value="1"/>
</dbReference>
<proteinExistence type="predicted"/>
<evidence type="ECO:0000313" key="3">
    <source>
        <dbReference type="EMBL" id="MBC2607128.1"/>
    </source>
</evidence>
<name>A0A7X1E9E5_9BACT</name>
<dbReference type="AlphaFoldDB" id="A0A7X1E9E5"/>
<sequence length="183" mass="20157">MKMIKKCVPISFLALASAFNAFAAPIKIDYQNSEFVVDVGATMHSFEVVLNDYKADLALGEGGALEKAEFSFACTDLESDNAKRDKKMLRWLETESYPQISFSLKEVKDGPEGAVGVGDLTMHGMTRTVEVPFTIEKDGSKVVLKGSSVVDHRNYDLEVITMLLMKVYPELEISFTLVGTTDA</sequence>
<keyword evidence="1" id="KW-0732">Signal</keyword>
<keyword evidence="4" id="KW-1185">Reference proteome</keyword>